<organism evidence="2 3">
    <name type="scientific">Thauera chlorobenzoica</name>
    <dbReference type="NCBI Taxonomy" id="96773"/>
    <lineage>
        <taxon>Bacteria</taxon>
        <taxon>Pseudomonadati</taxon>
        <taxon>Pseudomonadota</taxon>
        <taxon>Betaproteobacteria</taxon>
        <taxon>Rhodocyclales</taxon>
        <taxon>Zoogloeaceae</taxon>
        <taxon>Thauera</taxon>
    </lineage>
</organism>
<dbReference type="KEGG" id="tcl:Tchl_0395"/>
<gene>
    <name evidence="2" type="ORF">Tchl_0395</name>
</gene>
<dbReference type="AlphaFoldDB" id="A0A1L6F8M3"/>
<keyword evidence="2" id="KW-0238">DNA-binding</keyword>
<dbReference type="Pfam" id="PF12728">
    <property type="entry name" value="HTH_17"/>
    <property type="match status" value="1"/>
</dbReference>
<dbReference type="SUPFAM" id="SSF46955">
    <property type="entry name" value="Putative DNA-binding domain"/>
    <property type="match status" value="1"/>
</dbReference>
<reference evidence="2 3" key="1">
    <citation type="submission" date="2016-12" db="EMBL/GenBank/DDBJ databases">
        <title>Complete genome sequence of Thauera chlorobenzoica, a Betaproteobacterium degrading haloaromatics anaerobically to CO2 and halides.</title>
        <authorList>
            <person name="Goris T."/>
            <person name="Mergelsberg M."/>
            <person name="Boll M."/>
        </authorList>
    </citation>
    <scope>NUCLEOTIDE SEQUENCE [LARGE SCALE GENOMIC DNA]</scope>
    <source>
        <strain evidence="2 3">3CB1</strain>
    </source>
</reference>
<name>A0A1L6F8M3_9RHOO</name>
<evidence type="ECO:0000313" key="2">
    <source>
        <dbReference type="EMBL" id="APR03267.1"/>
    </source>
</evidence>
<keyword evidence="3" id="KW-1185">Reference proteome</keyword>
<dbReference type="InterPro" id="IPR009061">
    <property type="entry name" value="DNA-bd_dom_put_sf"/>
</dbReference>
<dbReference type="EMBL" id="CP018839">
    <property type="protein sequence ID" value="APR03267.1"/>
    <property type="molecule type" value="Genomic_DNA"/>
</dbReference>
<sequence length="91" mass="10211">MPAAERQRFFVLLSTHAFRGEDLSHEELFGHLSGDEFTAEEAVEYLEVSMSTFRRHVASGKLQPSVTVGRSQLFAVADLKRFKKALKLAKG</sequence>
<dbReference type="Proteomes" id="UP000185739">
    <property type="component" value="Chromosome"/>
</dbReference>
<dbReference type="InterPro" id="IPR041657">
    <property type="entry name" value="HTH_17"/>
</dbReference>
<protein>
    <submittedName>
        <fullName evidence="2">DNA-binding protein</fullName>
    </submittedName>
</protein>
<dbReference type="GO" id="GO:0003677">
    <property type="term" value="F:DNA binding"/>
    <property type="evidence" value="ECO:0007669"/>
    <property type="project" value="UniProtKB-KW"/>
</dbReference>
<proteinExistence type="predicted"/>
<evidence type="ECO:0000313" key="3">
    <source>
        <dbReference type="Proteomes" id="UP000185739"/>
    </source>
</evidence>
<accession>A0A1L6F8M3</accession>
<feature type="domain" description="Helix-turn-helix" evidence="1">
    <location>
        <begin position="37"/>
        <end position="84"/>
    </location>
</feature>
<evidence type="ECO:0000259" key="1">
    <source>
        <dbReference type="Pfam" id="PF12728"/>
    </source>
</evidence>